<keyword evidence="3" id="KW-1185">Reference proteome</keyword>
<keyword evidence="1" id="KW-0472">Membrane</keyword>
<dbReference type="RefSeq" id="WP_346246231.1">
    <property type="nucleotide sequence ID" value="NZ_JBDIZK010000004.1"/>
</dbReference>
<evidence type="ECO:0000313" key="2">
    <source>
        <dbReference type="EMBL" id="MEN3747235.1"/>
    </source>
</evidence>
<sequence>MAASEPIAALGDTLTLVSALMVARYALVAMHGDDGGWGLAAAWLRRIAIVAILLVVLRLGSIAAARPDIAAPVAAIAAAILLSGILLIVLDRWATRLLTASRDSR</sequence>
<reference evidence="2 3" key="1">
    <citation type="submission" date="2024-05" db="EMBL/GenBank/DDBJ databases">
        <title>Sphingomonas sp. HF-S3 16S ribosomal RNA gene Genome sequencing and assembly.</title>
        <authorList>
            <person name="Lee H."/>
        </authorList>
    </citation>
    <scope>NUCLEOTIDE SEQUENCE [LARGE SCALE GENOMIC DNA]</scope>
    <source>
        <strain evidence="2 3">HF-S3</strain>
    </source>
</reference>
<gene>
    <name evidence="2" type="ORF">TPR58_08645</name>
</gene>
<feature type="transmembrane region" description="Helical" evidence="1">
    <location>
        <begin position="69"/>
        <end position="90"/>
    </location>
</feature>
<comment type="caution">
    <text evidence="2">The sequence shown here is derived from an EMBL/GenBank/DDBJ whole genome shotgun (WGS) entry which is preliminary data.</text>
</comment>
<accession>A0ABV0BAW4</accession>
<dbReference type="EMBL" id="JBDIZK010000004">
    <property type="protein sequence ID" value="MEN3747235.1"/>
    <property type="molecule type" value="Genomic_DNA"/>
</dbReference>
<keyword evidence="1" id="KW-0812">Transmembrane</keyword>
<evidence type="ECO:0008006" key="4">
    <source>
        <dbReference type="Google" id="ProtNLM"/>
    </source>
</evidence>
<dbReference type="Proteomes" id="UP001427805">
    <property type="component" value="Unassembled WGS sequence"/>
</dbReference>
<feature type="transmembrane region" description="Helical" evidence="1">
    <location>
        <begin position="39"/>
        <end position="57"/>
    </location>
</feature>
<feature type="transmembrane region" description="Helical" evidence="1">
    <location>
        <begin position="7"/>
        <end position="27"/>
    </location>
</feature>
<organism evidence="2 3">
    <name type="scientific">Sphingomonas rustica</name>
    <dbReference type="NCBI Taxonomy" id="3103142"/>
    <lineage>
        <taxon>Bacteria</taxon>
        <taxon>Pseudomonadati</taxon>
        <taxon>Pseudomonadota</taxon>
        <taxon>Alphaproteobacteria</taxon>
        <taxon>Sphingomonadales</taxon>
        <taxon>Sphingomonadaceae</taxon>
        <taxon>Sphingomonas</taxon>
    </lineage>
</organism>
<keyword evidence="1" id="KW-1133">Transmembrane helix</keyword>
<proteinExistence type="predicted"/>
<evidence type="ECO:0000313" key="3">
    <source>
        <dbReference type="Proteomes" id="UP001427805"/>
    </source>
</evidence>
<protein>
    <recommendedName>
        <fullName evidence="4">DUF1622 domain-containing protein</fullName>
    </recommendedName>
</protein>
<evidence type="ECO:0000256" key="1">
    <source>
        <dbReference type="SAM" id="Phobius"/>
    </source>
</evidence>
<name>A0ABV0BAW4_9SPHN</name>